<evidence type="ECO:0000256" key="3">
    <source>
        <dbReference type="ARBA" id="ARBA00022448"/>
    </source>
</evidence>
<keyword evidence="7 11" id="KW-1133">Transmembrane helix</keyword>
<evidence type="ECO:0000256" key="5">
    <source>
        <dbReference type="ARBA" id="ARBA00022692"/>
    </source>
</evidence>
<evidence type="ECO:0000313" key="13">
    <source>
        <dbReference type="EMBL" id="GIY29955.1"/>
    </source>
</evidence>
<dbReference type="AlphaFoldDB" id="A0AAV4S726"/>
<comment type="caution">
    <text evidence="13">The sequence shown here is derived from an EMBL/GenBank/DDBJ whole genome shotgun (WGS) entry which is preliminary data.</text>
</comment>
<feature type="transmembrane region" description="Helical" evidence="11">
    <location>
        <begin position="172"/>
        <end position="191"/>
    </location>
</feature>
<organism evidence="13 14">
    <name type="scientific">Caerostris extrusa</name>
    <name type="common">Bark spider</name>
    <name type="synonym">Caerostris bankana</name>
    <dbReference type="NCBI Taxonomy" id="172846"/>
    <lineage>
        <taxon>Eukaryota</taxon>
        <taxon>Metazoa</taxon>
        <taxon>Ecdysozoa</taxon>
        <taxon>Arthropoda</taxon>
        <taxon>Chelicerata</taxon>
        <taxon>Arachnida</taxon>
        <taxon>Araneae</taxon>
        <taxon>Araneomorphae</taxon>
        <taxon>Entelegynae</taxon>
        <taxon>Araneoidea</taxon>
        <taxon>Araneidae</taxon>
        <taxon>Caerostris</taxon>
    </lineage>
</organism>
<keyword evidence="8" id="KW-0406">Ion transport</keyword>
<evidence type="ECO:0000256" key="12">
    <source>
        <dbReference type="SAM" id="SignalP"/>
    </source>
</evidence>
<reference evidence="13 14" key="1">
    <citation type="submission" date="2021-06" db="EMBL/GenBank/DDBJ databases">
        <title>Caerostris extrusa draft genome.</title>
        <authorList>
            <person name="Kono N."/>
            <person name="Arakawa K."/>
        </authorList>
    </citation>
    <scope>NUCLEOTIDE SEQUENCE [LARGE SCALE GENOMIC DNA]</scope>
</reference>
<dbReference type="PANTHER" id="PTHR21522">
    <property type="entry name" value="PROTON CHANNEL OTOP"/>
    <property type="match status" value="1"/>
</dbReference>
<dbReference type="GO" id="GO:0005886">
    <property type="term" value="C:plasma membrane"/>
    <property type="evidence" value="ECO:0007669"/>
    <property type="project" value="UniProtKB-SubCell"/>
</dbReference>
<keyword evidence="14" id="KW-1185">Reference proteome</keyword>
<keyword evidence="6" id="KW-0375">Hydrogen ion transport</keyword>
<evidence type="ECO:0000256" key="8">
    <source>
        <dbReference type="ARBA" id="ARBA00023065"/>
    </source>
</evidence>
<feature type="transmembrane region" description="Helical" evidence="11">
    <location>
        <begin position="139"/>
        <end position="160"/>
    </location>
</feature>
<feature type="signal peptide" evidence="12">
    <location>
        <begin position="1"/>
        <end position="19"/>
    </location>
</feature>
<comment type="subcellular location">
    <subcellularLocation>
        <location evidence="1">Cell membrane</location>
        <topology evidence="1">Multi-pass membrane protein</topology>
    </subcellularLocation>
</comment>
<proteinExistence type="inferred from homology"/>
<dbReference type="Pfam" id="PF03189">
    <property type="entry name" value="Otopetrin"/>
    <property type="match status" value="1"/>
</dbReference>
<feature type="transmembrane region" description="Helical" evidence="11">
    <location>
        <begin position="211"/>
        <end position="232"/>
    </location>
</feature>
<dbReference type="InterPro" id="IPR004878">
    <property type="entry name" value="Otopetrin"/>
</dbReference>
<evidence type="ECO:0000256" key="6">
    <source>
        <dbReference type="ARBA" id="ARBA00022781"/>
    </source>
</evidence>
<sequence>MHIMATCLCFWFGTIVEDALEDYHHKLSKKENLTKNGTLTSEYAPCTDLSTSQCKCATNAILSVNNVQAIPYLYPFTIEFNLLIAGVWFIMWHNIGKQYHRANPHHFHHKIHKNDGIEEVTYQSNLVISADCHASNKGLFAGLFILLSTIISIIVFFVAMSSAEYHNIGLSIHYFQESILIVITFFCVIIAQKQLSKLDFNNHPIHFLDDVLLFVPLPFFFAHALLTIISEYQKQRSVRIIMSVLVPLQVIMQTPFIIDGLRRCSNSHVFRYKKPGREIVTFLIICNLAMWIINTFESKMVENHYGINAYYGEFLWMFVSHTTLPLMLFYRFHSSVCLADIWKSAYEKGE</sequence>
<keyword evidence="4" id="KW-1003">Cell membrane</keyword>
<evidence type="ECO:0000256" key="10">
    <source>
        <dbReference type="ARBA" id="ARBA00023303"/>
    </source>
</evidence>
<keyword evidence="9 11" id="KW-0472">Membrane</keyword>
<dbReference type="Proteomes" id="UP001054945">
    <property type="component" value="Unassembled WGS sequence"/>
</dbReference>
<evidence type="ECO:0000256" key="2">
    <source>
        <dbReference type="ARBA" id="ARBA00006513"/>
    </source>
</evidence>
<evidence type="ECO:0000256" key="9">
    <source>
        <dbReference type="ARBA" id="ARBA00023136"/>
    </source>
</evidence>
<dbReference type="PANTHER" id="PTHR21522:SF58">
    <property type="entry name" value="AGAP000074-PA"/>
    <property type="match status" value="1"/>
</dbReference>
<evidence type="ECO:0000256" key="4">
    <source>
        <dbReference type="ARBA" id="ARBA00022475"/>
    </source>
</evidence>
<evidence type="ECO:0000256" key="1">
    <source>
        <dbReference type="ARBA" id="ARBA00004651"/>
    </source>
</evidence>
<evidence type="ECO:0000256" key="7">
    <source>
        <dbReference type="ARBA" id="ARBA00022989"/>
    </source>
</evidence>
<feature type="chain" id="PRO_5044022603" evidence="12">
    <location>
        <begin position="20"/>
        <end position="350"/>
    </location>
</feature>
<evidence type="ECO:0000256" key="11">
    <source>
        <dbReference type="SAM" id="Phobius"/>
    </source>
</evidence>
<name>A0AAV4S726_CAEEX</name>
<feature type="transmembrane region" description="Helical" evidence="11">
    <location>
        <begin position="279"/>
        <end position="296"/>
    </location>
</feature>
<keyword evidence="10" id="KW-0407">Ion channel</keyword>
<feature type="transmembrane region" description="Helical" evidence="11">
    <location>
        <begin position="308"/>
        <end position="330"/>
    </location>
</feature>
<dbReference type="GO" id="GO:0015252">
    <property type="term" value="F:proton channel activity"/>
    <property type="evidence" value="ECO:0007669"/>
    <property type="project" value="InterPro"/>
</dbReference>
<keyword evidence="3" id="KW-0813">Transport</keyword>
<accession>A0AAV4S726</accession>
<dbReference type="EMBL" id="BPLR01009161">
    <property type="protein sequence ID" value="GIY29955.1"/>
    <property type="molecule type" value="Genomic_DNA"/>
</dbReference>
<keyword evidence="5 11" id="KW-0812">Transmembrane</keyword>
<feature type="transmembrane region" description="Helical" evidence="11">
    <location>
        <begin position="72"/>
        <end position="91"/>
    </location>
</feature>
<protein>
    <submittedName>
        <fullName evidence="13">Proton channel OtopLc</fullName>
    </submittedName>
</protein>
<gene>
    <name evidence="13" type="primary">OtopLc</name>
    <name evidence="13" type="ORF">CEXT_685421</name>
</gene>
<keyword evidence="12" id="KW-0732">Signal</keyword>
<evidence type="ECO:0000313" key="14">
    <source>
        <dbReference type="Proteomes" id="UP001054945"/>
    </source>
</evidence>
<comment type="similarity">
    <text evidence="2">Belongs to the otopetrin family.</text>
</comment>